<dbReference type="InParanoid" id="A0A1Z5JKM0"/>
<evidence type="ECO:0000256" key="2">
    <source>
        <dbReference type="ARBA" id="ARBA00006533"/>
    </source>
</evidence>
<feature type="region of interest" description="Disordered" evidence="8">
    <location>
        <begin position="861"/>
        <end position="939"/>
    </location>
</feature>
<dbReference type="SUPFAM" id="SSF48371">
    <property type="entry name" value="ARM repeat"/>
    <property type="match status" value="1"/>
</dbReference>
<feature type="compositionally biased region" description="Polar residues" evidence="8">
    <location>
        <begin position="888"/>
        <end position="897"/>
    </location>
</feature>
<keyword evidence="7" id="KW-0131">Cell cycle</keyword>
<reference evidence="10 11" key="1">
    <citation type="journal article" date="2015" name="Plant Cell">
        <title>Oil accumulation by the oleaginous diatom Fistulifera solaris as revealed by the genome and transcriptome.</title>
        <authorList>
            <person name="Tanaka T."/>
            <person name="Maeda Y."/>
            <person name="Veluchamy A."/>
            <person name="Tanaka M."/>
            <person name="Abida H."/>
            <person name="Marechal E."/>
            <person name="Bowler C."/>
            <person name="Muto M."/>
            <person name="Sunaga Y."/>
            <person name="Tanaka M."/>
            <person name="Yoshino T."/>
            <person name="Taniguchi T."/>
            <person name="Fukuda Y."/>
            <person name="Nemoto M."/>
            <person name="Matsumoto M."/>
            <person name="Wong P.S."/>
            <person name="Aburatani S."/>
            <person name="Fujibuchi W."/>
        </authorList>
    </citation>
    <scope>NUCLEOTIDE SEQUENCE [LARGE SCALE GENOMIC DNA]</scope>
    <source>
        <strain evidence="10 11">JPCC DA0580</strain>
    </source>
</reference>
<comment type="caution">
    <text evidence="10">The sequence shown here is derived from an EMBL/GenBank/DDBJ whole genome shotgun (WGS) entry which is preliminary data.</text>
</comment>
<dbReference type="AlphaFoldDB" id="A0A1Z5JKM0"/>
<evidence type="ECO:0000313" key="10">
    <source>
        <dbReference type="EMBL" id="GAX14321.1"/>
    </source>
</evidence>
<evidence type="ECO:0000313" key="11">
    <source>
        <dbReference type="Proteomes" id="UP000198406"/>
    </source>
</evidence>
<dbReference type="GO" id="GO:0007076">
    <property type="term" value="P:mitotic chromosome condensation"/>
    <property type="evidence" value="ECO:0007669"/>
    <property type="project" value="InterPro"/>
</dbReference>
<protein>
    <submittedName>
        <fullName evidence="10">Condensin complex subunit 3</fullName>
    </submittedName>
</protein>
<feature type="domain" description="Nuclear condensin complex subunit 3 C-terminal" evidence="9">
    <location>
        <begin position="512"/>
        <end position="816"/>
    </location>
</feature>
<organism evidence="10 11">
    <name type="scientific">Fistulifera solaris</name>
    <name type="common">Oleaginous diatom</name>
    <dbReference type="NCBI Taxonomy" id="1519565"/>
    <lineage>
        <taxon>Eukaryota</taxon>
        <taxon>Sar</taxon>
        <taxon>Stramenopiles</taxon>
        <taxon>Ochrophyta</taxon>
        <taxon>Bacillariophyta</taxon>
        <taxon>Bacillariophyceae</taxon>
        <taxon>Bacillariophycidae</taxon>
        <taxon>Naviculales</taxon>
        <taxon>Naviculaceae</taxon>
        <taxon>Fistulifera</taxon>
    </lineage>
</organism>
<dbReference type="GO" id="GO:0000793">
    <property type="term" value="C:condensed chromosome"/>
    <property type="evidence" value="ECO:0007669"/>
    <property type="project" value="TreeGrafter"/>
</dbReference>
<dbReference type="Gene3D" id="1.25.10.10">
    <property type="entry name" value="Leucine-rich Repeat Variant"/>
    <property type="match status" value="2"/>
</dbReference>
<dbReference type="EMBL" id="BDSP01000078">
    <property type="protein sequence ID" value="GAX14321.1"/>
    <property type="molecule type" value="Genomic_DNA"/>
</dbReference>
<gene>
    <name evidence="10" type="ORF">FisN_1Hh521</name>
</gene>
<dbReference type="InterPro" id="IPR011989">
    <property type="entry name" value="ARM-like"/>
</dbReference>
<keyword evidence="3" id="KW-0158">Chromosome</keyword>
<dbReference type="InterPro" id="IPR027165">
    <property type="entry name" value="CND3"/>
</dbReference>
<evidence type="ECO:0000256" key="8">
    <source>
        <dbReference type="SAM" id="MobiDB-lite"/>
    </source>
</evidence>
<evidence type="ECO:0000256" key="4">
    <source>
        <dbReference type="ARBA" id="ARBA00022618"/>
    </source>
</evidence>
<keyword evidence="11" id="KW-1185">Reference proteome</keyword>
<comment type="subcellular location">
    <subcellularLocation>
        <location evidence="1">Chromosome</location>
    </subcellularLocation>
</comment>
<proteinExistence type="inferred from homology"/>
<keyword evidence="5" id="KW-0498">Mitosis</keyword>
<feature type="compositionally biased region" description="Basic and acidic residues" evidence="8">
    <location>
        <begin position="930"/>
        <end position="939"/>
    </location>
</feature>
<keyword evidence="6" id="KW-0226">DNA condensation</keyword>
<dbReference type="PANTHER" id="PTHR14418:SF5">
    <property type="entry name" value="CONDENSIN COMPLEX SUBUNIT 3"/>
    <property type="match status" value="1"/>
</dbReference>
<dbReference type="Pfam" id="PF12719">
    <property type="entry name" value="Cnd3"/>
    <property type="match status" value="1"/>
</dbReference>
<comment type="similarity">
    <text evidence="2">Belongs to the CND3 (condensin subunit 3) family.</text>
</comment>
<sequence length="939" mass="104349">MSSVLDILRSHCEDHQDSRGDDQSLSVERRAAKIVEEIEEYGLANQMQRIALDTSDGNCTFEQEVAAQLIHFLECSLHSLVETDSESKEAVKAVLELLAIVSSCDPSICKPVVERAVQLSETKLDSVRASVCQFIGWAVGKIMSLSSKKIDQFNDVLDSASQVLLPRMTDKSQSVRLSAIKASAHFFTNDATDPDILQSLLWCMQHDTSVANRVAATECVPINLETINYVIQRIRDVKSKVRVAALQSIRVKCSDLSLLDPTQCAALLQAGYTERCQETKAETEKVVCLSWMKLVKYDCLQLFKHLSVIDHDKECEIVATILFHACNSDDALATLGDAEAREFRDAVQNSVVSLVDVANEKSLSAESLFMSVSACKLASSQKDKEATLEKILPEISILCQTLEKLAGDLINAIEADNSESQDFLVFMCEQLMKLAVLSDLEEGSRRIFVTALRRLLSSLLTPDDLITEAVKTLHTVSLNDSEFLDHTMAVIHQLDMLSQDQEDILVSYKLRTMSILCSFFETVNPSSSLDSSLNEISEYILPALSQPNRLLREAAINCLGRFGLFASKDQVEGNYLLLLTGVCRDVEEVEEVRAQALLSIADWSFVYGVCDDTALVITDFLERPEHPKSLSYIAAEIATKLLLSGKVDNAAWLGNLLSTFFDPQTEKDFDEFDDVTQVGNPIRVHQILTIFFPAYACMHVNKYENLFDGVGLALQRVQDLRDQRKKASKRGTSRKTSAGTFPYTKLLDYVVNIMEDAWSHANSSEQEGTDKEGNEEGSQQRDFVLRAALEVASYLEKNLCDLGVTIIRTLCKWLSSQELDISSCATKSLSKLKTCVDGIEMALSDSTAEKYLAPLVTRLSQVPAEDSSRSESGEDSEDDQENDELANSFYNLRVSSESPPPKENLPTDLSSLSSKRSSSEFLPTPSRQSRFAERHLNVE</sequence>
<dbReference type="GO" id="GO:0051301">
    <property type="term" value="P:cell division"/>
    <property type="evidence" value="ECO:0007669"/>
    <property type="project" value="UniProtKB-KW"/>
</dbReference>
<dbReference type="OrthoDB" id="27187at2759"/>
<evidence type="ECO:0000256" key="7">
    <source>
        <dbReference type="ARBA" id="ARBA00023306"/>
    </source>
</evidence>
<accession>A0A1Z5JKM0</accession>
<evidence type="ECO:0000256" key="3">
    <source>
        <dbReference type="ARBA" id="ARBA00022454"/>
    </source>
</evidence>
<name>A0A1Z5JKM0_FISSO</name>
<evidence type="ECO:0000256" key="1">
    <source>
        <dbReference type="ARBA" id="ARBA00004286"/>
    </source>
</evidence>
<dbReference type="GO" id="GO:0000796">
    <property type="term" value="C:condensin complex"/>
    <property type="evidence" value="ECO:0007669"/>
    <property type="project" value="InterPro"/>
</dbReference>
<dbReference type="Proteomes" id="UP000198406">
    <property type="component" value="Unassembled WGS sequence"/>
</dbReference>
<dbReference type="PANTHER" id="PTHR14418">
    <property type="entry name" value="CONDENSIN COMPLEX SUBUNIT 3-RELATED"/>
    <property type="match status" value="1"/>
</dbReference>
<evidence type="ECO:0000259" key="9">
    <source>
        <dbReference type="Pfam" id="PF12719"/>
    </source>
</evidence>
<feature type="compositionally biased region" description="Acidic residues" evidence="8">
    <location>
        <begin position="873"/>
        <end position="884"/>
    </location>
</feature>
<dbReference type="InterPro" id="IPR016024">
    <property type="entry name" value="ARM-type_fold"/>
</dbReference>
<dbReference type="InterPro" id="IPR025977">
    <property type="entry name" value="Cnd3_C"/>
</dbReference>
<evidence type="ECO:0000256" key="6">
    <source>
        <dbReference type="ARBA" id="ARBA00023067"/>
    </source>
</evidence>
<keyword evidence="4" id="KW-0132">Cell division</keyword>
<evidence type="ECO:0000256" key="5">
    <source>
        <dbReference type="ARBA" id="ARBA00022776"/>
    </source>
</evidence>